<name>A0ACB8U270_9APHY</name>
<evidence type="ECO:0000313" key="2">
    <source>
        <dbReference type="Proteomes" id="UP001055072"/>
    </source>
</evidence>
<sequence length="89" mass="9965">MNLVNLVTLLTLVMTTLALPVLPSTHQNLASTSSPHPRNIYERQPHALSRRIICEVDFPGEYPQKQTQALGVRQDVGDKKGPCRESEEE</sequence>
<evidence type="ECO:0000313" key="1">
    <source>
        <dbReference type="EMBL" id="KAI0088324.1"/>
    </source>
</evidence>
<dbReference type="Proteomes" id="UP001055072">
    <property type="component" value="Unassembled WGS sequence"/>
</dbReference>
<keyword evidence="2" id="KW-1185">Reference proteome</keyword>
<protein>
    <submittedName>
        <fullName evidence="1">Uncharacterized protein</fullName>
    </submittedName>
</protein>
<accession>A0ACB8U270</accession>
<comment type="caution">
    <text evidence="1">The sequence shown here is derived from an EMBL/GenBank/DDBJ whole genome shotgun (WGS) entry which is preliminary data.</text>
</comment>
<reference evidence="1" key="1">
    <citation type="journal article" date="2021" name="Environ. Microbiol.">
        <title>Gene family expansions and transcriptome signatures uncover fungal adaptations to wood decay.</title>
        <authorList>
            <person name="Hage H."/>
            <person name="Miyauchi S."/>
            <person name="Viragh M."/>
            <person name="Drula E."/>
            <person name="Min B."/>
            <person name="Chaduli D."/>
            <person name="Navarro D."/>
            <person name="Favel A."/>
            <person name="Norest M."/>
            <person name="Lesage-Meessen L."/>
            <person name="Balint B."/>
            <person name="Merenyi Z."/>
            <person name="de Eugenio L."/>
            <person name="Morin E."/>
            <person name="Martinez A.T."/>
            <person name="Baldrian P."/>
            <person name="Stursova M."/>
            <person name="Martinez M.J."/>
            <person name="Novotny C."/>
            <person name="Magnuson J.K."/>
            <person name="Spatafora J.W."/>
            <person name="Maurice S."/>
            <person name="Pangilinan J."/>
            <person name="Andreopoulos W."/>
            <person name="LaButti K."/>
            <person name="Hundley H."/>
            <person name="Na H."/>
            <person name="Kuo A."/>
            <person name="Barry K."/>
            <person name="Lipzen A."/>
            <person name="Henrissat B."/>
            <person name="Riley R."/>
            <person name="Ahrendt S."/>
            <person name="Nagy L.G."/>
            <person name="Grigoriev I.V."/>
            <person name="Martin F."/>
            <person name="Rosso M.N."/>
        </authorList>
    </citation>
    <scope>NUCLEOTIDE SEQUENCE</scope>
    <source>
        <strain evidence="1">CBS 384.51</strain>
    </source>
</reference>
<proteinExistence type="predicted"/>
<organism evidence="1 2">
    <name type="scientific">Irpex rosettiformis</name>
    <dbReference type="NCBI Taxonomy" id="378272"/>
    <lineage>
        <taxon>Eukaryota</taxon>
        <taxon>Fungi</taxon>
        <taxon>Dikarya</taxon>
        <taxon>Basidiomycota</taxon>
        <taxon>Agaricomycotina</taxon>
        <taxon>Agaricomycetes</taxon>
        <taxon>Polyporales</taxon>
        <taxon>Irpicaceae</taxon>
        <taxon>Irpex</taxon>
    </lineage>
</organism>
<gene>
    <name evidence="1" type="ORF">BDY19DRAFT_192383</name>
</gene>
<dbReference type="EMBL" id="MU274914">
    <property type="protein sequence ID" value="KAI0088324.1"/>
    <property type="molecule type" value="Genomic_DNA"/>
</dbReference>